<protein>
    <submittedName>
        <fullName evidence="5">FadR family transcriptional regulator</fullName>
    </submittedName>
</protein>
<dbReference type="PANTHER" id="PTHR43537:SF5">
    <property type="entry name" value="UXU OPERON TRANSCRIPTIONAL REGULATOR"/>
    <property type="match status" value="1"/>
</dbReference>
<keyword evidence="6" id="KW-1185">Reference proteome</keyword>
<dbReference type="GO" id="GO:0003677">
    <property type="term" value="F:DNA binding"/>
    <property type="evidence" value="ECO:0007669"/>
    <property type="project" value="UniProtKB-KW"/>
</dbReference>
<dbReference type="InterPro" id="IPR000524">
    <property type="entry name" value="Tscrpt_reg_HTH_GntR"/>
</dbReference>
<evidence type="ECO:0000313" key="5">
    <source>
        <dbReference type="EMBL" id="THJ34058.1"/>
    </source>
</evidence>
<dbReference type="Pfam" id="PF00392">
    <property type="entry name" value="GntR"/>
    <property type="match status" value="1"/>
</dbReference>
<dbReference type="PRINTS" id="PR00035">
    <property type="entry name" value="HTHGNTR"/>
</dbReference>
<evidence type="ECO:0000256" key="1">
    <source>
        <dbReference type="ARBA" id="ARBA00023015"/>
    </source>
</evidence>
<dbReference type="OrthoDB" id="5296437at2"/>
<comment type="caution">
    <text evidence="5">The sequence shown here is derived from an EMBL/GenBank/DDBJ whole genome shotgun (WGS) entry which is preliminary data.</text>
</comment>
<dbReference type="AlphaFoldDB" id="A0A4S5BVQ3"/>
<dbReference type="Gene3D" id="1.10.10.10">
    <property type="entry name" value="Winged helix-like DNA-binding domain superfamily/Winged helix DNA-binding domain"/>
    <property type="match status" value="1"/>
</dbReference>
<evidence type="ECO:0000259" key="4">
    <source>
        <dbReference type="PROSITE" id="PS50949"/>
    </source>
</evidence>
<dbReference type="Gene3D" id="1.20.120.530">
    <property type="entry name" value="GntR ligand-binding domain-like"/>
    <property type="match status" value="1"/>
</dbReference>
<dbReference type="CDD" id="cd07377">
    <property type="entry name" value="WHTH_GntR"/>
    <property type="match status" value="1"/>
</dbReference>
<organism evidence="5 6">
    <name type="scientific">Lampropedia aestuarii</name>
    <dbReference type="NCBI Taxonomy" id="2562762"/>
    <lineage>
        <taxon>Bacteria</taxon>
        <taxon>Pseudomonadati</taxon>
        <taxon>Pseudomonadota</taxon>
        <taxon>Betaproteobacteria</taxon>
        <taxon>Burkholderiales</taxon>
        <taxon>Comamonadaceae</taxon>
        <taxon>Lampropedia</taxon>
    </lineage>
</organism>
<dbReference type="InterPro" id="IPR008920">
    <property type="entry name" value="TF_FadR/GntR_C"/>
</dbReference>
<reference evidence="5 6" key="1">
    <citation type="submission" date="2019-04" db="EMBL/GenBank/DDBJ databases">
        <title>Lampropedia sp YIM MLB12 draf genome.</title>
        <authorList>
            <person name="Wang Y.-X."/>
        </authorList>
    </citation>
    <scope>NUCLEOTIDE SEQUENCE [LARGE SCALE GENOMIC DNA]</scope>
    <source>
        <strain evidence="5 6">YIM MLB12</strain>
    </source>
</reference>
<dbReference type="InterPro" id="IPR011711">
    <property type="entry name" value="GntR_C"/>
</dbReference>
<dbReference type="PROSITE" id="PS50949">
    <property type="entry name" value="HTH_GNTR"/>
    <property type="match status" value="1"/>
</dbReference>
<keyword evidence="2" id="KW-0238">DNA-binding</keyword>
<keyword evidence="3" id="KW-0804">Transcription</keyword>
<feature type="domain" description="HTH gntR-type" evidence="4">
    <location>
        <begin position="12"/>
        <end position="80"/>
    </location>
</feature>
<keyword evidence="1" id="KW-0805">Transcription regulation</keyword>
<sequence length="242" mass="27395">MSTDANGVFRPKQVYEQVADEIRRAIDEGTLALGSRLPAERELAKRFNVSRPAVREAIGALQNEGLIATRQGSGSYVTAPQWQIAPEGQAEFGAHPADMSPVAILEVRMMIEPAIIQLACRHPARDLQAERYLEQMAGIRDINDPQQQLLWSDTDRLFHRQIAYMSRDLLVMKLADEIAQSMDQPLWKRLRDDGIYEPKRIQLYVAEHTLIYDSVVQGDAEAASFYVRKHLERVRADIAPSD</sequence>
<accession>A0A4S5BVQ3</accession>
<dbReference type="PANTHER" id="PTHR43537">
    <property type="entry name" value="TRANSCRIPTIONAL REGULATOR, GNTR FAMILY"/>
    <property type="match status" value="1"/>
</dbReference>
<dbReference type="SUPFAM" id="SSF46785">
    <property type="entry name" value="Winged helix' DNA-binding domain"/>
    <property type="match status" value="1"/>
</dbReference>
<dbReference type="GO" id="GO:0003700">
    <property type="term" value="F:DNA-binding transcription factor activity"/>
    <property type="evidence" value="ECO:0007669"/>
    <property type="project" value="InterPro"/>
</dbReference>
<dbReference type="InterPro" id="IPR036390">
    <property type="entry name" value="WH_DNA-bd_sf"/>
</dbReference>
<evidence type="ECO:0000313" key="6">
    <source>
        <dbReference type="Proteomes" id="UP000306236"/>
    </source>
</evidence>
<dbReference type="SMART" id="SM00895">
    <property type="entry name" value="FCD"/>
    <property type="match status" value="1"/>
</dbReference>
<dbReference type="RefSeq" id="WP_136406063.1">
    <property type="nucleotide sequence ID" value="NZ_SSWX01000008.1"/>
</dbReference>
<name>A0A4S5BVQ3_9BURK</name>
<dbReference type="EMBL" id="SSWX01000008">
    <property type="protein sequence ID" value="THJ34058.1"/>
    <property type="molecule type" value="Genomic_DNA"/>
</dbReference>
<evidence type="ECO:0000256" key="3">
    <source>
        <dbReference type="ARBA" id="ARBA00023163"/>
    </source>
</evidence>
<evidence type="ECO:0000256" key="2">
    <source>
        <dbReference type="ARBA" id="ARBA00023125"/>
    </source>
</evidence>
<gene>
    <name evidence="5" type="ORF">E8K88_07600</name>
</gene>
<dbReference type="SUPFAM" id="SSF48008">
    <property type="entry name" value="GntR ligand-binding domain-like"/>
    <property type="match status" value="1"/>
</dbReference>
<dbReference type="Proteomes" id="UP000306236">
    <property type="component" value="Unassembled WGS sequence"/>
</dbReference>
<dbReference type="SMART" id="SM00345">
    <property type="entry name" value="HTH_GNTR"/>
    <property type="match status" value="1"/>
</dbReference>
<dbReference type="Pfam" id="PF07729">
    <property type="entry name" value="FCD"/>
    <property type="match status" value="1"/>
</dbReference>
<proteinExistence type="predicted"/>
<dbReference type="InterPro" id="IPR036388">
    <property type="entry name" value="WH-like_DNA-bd_sf"/>
</dbReference>